<dbReference type="Proteomes" id="UP000297245">
    <property type="component" value="Unassembled WGS sequence"/>
</dbReference>
<protein>
    <submittedName>
        <fullName evidence="1">Uncharacterized protein</fullName>
    </submittedName>
</protein>
<evidence type="ECO:0000313" key="2">
    <source>
        <dbReference type="Proteomes" id="UP000297245"/>
    </source>
</evidence>
<proteinExistence type="predicted"/>
<dbReference type="AlphaFoldDB" id="A0A4S8KIL8"/>
<gene>
    <name evidence="1" type="ORF">K435DRAFT_881478</name>
</gene>
<organism evidence="1 2">
    <name type="scientific">Dendrothele bispora (strain CBS 962.96)</name>
    <dbReference type="NCBI Taxonomy" id="1314807"/>
    <lineage>
        <taxon>Eukaryota</taxon>
        <taxon>Fungi</taxon>
        <taxon>Dikarya</taxon>
        <taxon>Basidiomycota</taxon>
        <taxon>Agaricomycotina</taxon>
        <taxon>Agaricomycetes</taxon>
        <taxon>Agaricomycetidae</taxon>
        <taxon>Agaricales</taxon>
        <taxon>Agaricales incertae sedis</taxon>
        <taxon>Dendrothele</taxon>
    </lineage>
</organism>
<accession>A0A4S8KIL8</accession>
<reference evidence="1 2" key="1">
    <citation type="journal article" date="2019" name="Nat. Ecol. Evol.">
        <title>Megaphylogeny resolves global patterns of mushroom evolution.</title>
        <authorList>
            <person name="Varga T."/>
            <person name="Krizsan K."/>
            <person name="Foldi C."/>
            <person name="Dima B."/>
            <person name="Sanchez-Garcia M."/>
            <person name="Sanchez-Ramirez S."/>
            <person name="Szollosi G.J."/>
            <person name="Szarkandi J.G."/>
            <person name="Papp V."/>
            <person name="Albert L."/>
            <person name="Andreopoulos W."/>
            <person name="Angelini C."/>
            <person name="Antonin V."/>
            <person name="Barry K.W."/>
            <person name="Bougher N.L."/>
            <person name="Buchanan P."/>
            <person name="Buyck B."/>
            <person name="Bense V."/>
            <person name="Catcheside P."/>
            <person name="Chovatia M."/>
            <person name="Cooper J."/>
            <person name="Damon W."/>
            <person name="Desjardin D."/>
            <person name="Finy P."/>
            <person name="Geml J."/>
            <person name="Haridas S."/>
            <person name="Hughes K."/>
            <person name="Justo A."/>
            <person name="Karasinski D."/>
            <person name="Kautmanova I."/>
            <person name="Kiss B."/>
            <person name="Kocsube S."/>
            <person name="Kotiranta H."/>
            <person name="LaButti K.M."/>
            <person name="Lechner B.E."/>
            <person name="Liimatainen K."/>
            <person name="Lipzen A."/>
            <person name="Lukacs Z."/>
            <person name="Mihaltcheva S."/>
            <person name="Morgado L.N."/>
            <person name="Niskanen T."/>
            <person name="Noordeloos M.E."/>
            <person name="Ohm R.A."/>
            <person name="Ortiz-Santana B."/>
            <person name="Ovrebo C."/>
            <person name="Racz N."/>
            <person name="Riley R."/>
            <person name="Savchenko A."/>
            <person name="Shiryaev A."/>
            <person name="Soop K."/>
            <person name="Spirin V."/>
            <person name="Szebenyi C."/>
            <person name="Tomsovsky M."/>
            <person name="Tulloss R.E."/>
            <person name="Uehling J."/>
            <person name="Grigoriev I.V."/>
            <person name="Vagvolgyi C."/>
            <person name="Papp T."/>
            <person name="Martin F.M."/>
            <person name="Miettinen O."/>
            <person name="Hibbett D.S."/>
            <person name="Nagy L.G."/>
        </authorList>
    </citation>
    <scope>NUCLEOTIDE SEQUENCE [LARGE SCALE GENOMIC DNA]</scope>
    <source>
        <strain evidence="1 2">CBS 962.96</strain>
    </source>
</reference>
<evidence type="ECO:0000313" key="1">
    <source>
        <dbReference type="EMBL" id="THU75161.1"/>
    </source>
</evidence>
<name>A0A4S8KIL8_DENBC</name>
<dbReference type="EMBL" id="ML182777">
    <property type="protein sequence ID" value="THU75161.1"/>
    <property type="molecule type" value="Genomic_DNA"/>
</dbReference>
<sequence length="56" mass="6248">MLAVNINIFTSTKVQGICEVKRYQVHVGIHAFVLVPEARFISLYLALNSIYVAPIS</sequence>
<keyword evidence="2" id="KW-1185">Reference proteome</keyword>